<dbReference type="EMBL" id="CP111017">
    <property type="protein sequence ID" value="WAR08874.1"/>
    <property type="molecule type" value="Genomic_DNA"/>
</dbReference>
<dbReference type="SUPFAM" id="SSF54695">
    <property type="entry name" value="POZ domain"/>
    <property type="match status" value="2"/>
</dbReference>
<dbReference type="SUPFAM" id="SSF48403">
    <property type="entry name" value="Ankyrin repeat"/>
    <property type="match status" value="1"/>
</dbReference>
<keyword evidence="1" id="KW-0677">Repeat</keyword>
<name>A0ABY7EIM2_MYAAR</name>
<evidence type="ECO:0000313" key="4">
    <source>
        <dbReference type="EMBL" id="WAR08874.1"/>
    </source>
</evidence>
<dbReference type="SMART" id="SM00248">
    <property type="entry name" value="ANK"/>
    <property type="match status" value="1"/>
</dbReference>
<dbReference type="InterPro" id="IPR036770">
    <property type="entry name" value="Ankyrin_rpt-contain_sf"/>
</dbReference>
<dbReference type="Gene3D" id="1.25.40.20">
    <property type="entry name" value="Ankyrin repeat-containing domain"/>
    <property type="match status" value="1"/>
</dbReference>
<feature type="domain" description="BTB" evidence="3">
    <location>
        <begin position="163"/>
        <end position="232"/>
    </location>
</feature>
<keyword evidence="5" id="KW-1185">Reference proteome</keyword>
<dbReference type="Pfam" id="PF12796">
    <property type="entry name" value="Ank_2"/>
    <property type="match status" value="1"/>
</dbReference>
<sequence length="459" mass="51983">MAAACGKVDVVEWLVEEMRGDITQKDAESGWTALHRAVFYGQLSAARLLIQYKSDITTRDHEGLGPLEIAMKDRELLKGVPSPVFTVSDGHEIFTWGDNSNFTLGHSTEQRRLTPEVVDVFRKMQKCLKQVPRLTDVPSVCGSVMRDCFEKLLEEADEFDLVHDLILQIKEQRWPVHRFIMISRCANFPSLLANIMISCDLEKPVLDLCDIQPQILEQLLRYIYTDTCDLVSPGAKFVLDRKSNDSSGELIDMDMEFGADVERIEGRRSAFEVISKQRQKKGKKKAQEQKGISSVSWKNGKVESTGKADLRTSLSFDRNKLRGTKWEMYDVSVVSDDGEVFQCHKCILVARLQYFHSMLGSGWIETSSNRPLPLAVPADVLDVLMEYLYTDDAKIIAVSMKNVGELLEFSSTYNAGELKATCQQFISLNLASLLEGRYLDVLSDEVIADLTQYYRQAFQ</sequence>
<evidence type="ECO:0000259" key="3">
    <source>
        <dbReference type="PROSITE" id="PS50097"/>
    </source>
</evidence>
<proteinExistence type="predicted"/>
<dbReference type="InterPro" id="IPR051625">
    <property type="entry name" value="Signaling_Regulatory_Domain"/>
</dbReference>
<dbReference type="InterPro" id="IPR002110">
    <property type="entry name" value="Ankyrin_rpt"/>
</dbReference>
<evidence type="ECO:0000256" key="1">
    <source>
        <dbReference type="ARBA" id="ARBA00022737"/>
    </source>
</evidence>
<dbReference type="PANTHER" id="PTHR22872">
    <property type="entry name" value="BTK-BINDING PROTEIN-RELATED"/>
    <property type="match status" value="1"/>
</dbReference>
<evidence type="ECO:0000313" key="5">
    <source>
        <dbReference type="Proteomes" id="UP001164746"/>
    </source>
</evidence>
<dbReference type="InterPro" id="IPR009091">
    <property type="entry name" value="RCC1/BLIP-II"/>
</dbReference>
<dbReference type="CDD" id="cd18500">
    <property type="entry name" value="BACK_IBtk"/>
    <property type="match status" value="1"/>
</dbReference>
<feature type="domain" description="BTB" evidence="3">
    <location>
        <begin position="329"/>
        <end position="397"/>
    </location>
</feature>
<feature type="repeat" description="ANK" evidence="2">
    <location>
        <begin position="29"/>
        <end position="61"/>
    </location>
</feature>
<dbReference type="SUPFAM" id="SSF50985">
    <property type="entry name" value="RCC1/BLIP-II"/>
    <property type="match status" value="1"/>
</dbReference>
<protein>
    <submittedName>
        <fullName evidence="4">IBTK-like protein</fullName>
    </submittedName>
</protein>
<accession>A0ABY7EIM2</accession>
<reference evidence="4" key="1">
    <citation type="submission" date="2022-11" db="EMBL/GenBank/DDBJ databases">
        <title>Centuries of genome instability and evolution in soft-shell clam transmissible cancer (bioRxiv).</title>
        <authorList>
            <person name="Hart S.F.M."/>
            <person name="Yonemitsu M.A."/>
            <person name="Giersch R.M."/>
            <person name="Beal B.F."/>
            <person name="Arriagada G."/>
            <person name="Davis B.W."/>
            <person name="Ostrander E.A."/>
            <person name="Goff S.P."/>
            <person name="Metzger M.J."/>
        </authorList>
    </citation>
    <scope>NUCLEOTIDE SEQUENCE</scope>
    <source>
        <strain evidence="4">MELC-2E11</strain>
        <tissue evidence="4">Siphon/mantle</tissue>
    </source>
</reference>
<dbReference type="Gene3D" id="3.30.710.10">
    <property type="entry name" value="Potassium Channel Kv1.1, Chain A"/>
    <property type="match status" value="2"/>
</dbReference>
<dbReference type="PROSITE" id="PS50297">
    <property type="entry name" value="ANK_REP_REGION"/>
    <property type="match status" value="1"/>
</dbReference>
<gene>
    <name evidence="4" type="ORF">MAR_018832</name>
</gene>
<organism evidence="4 5">
    <name type="scientific">Mya arenaria</name>
    <name type="common">Soft-shell clam</name>
    <dbReference type="NCBI Taxonomy" id="6604"/>
    <lineage>
        <taxon>Eukaryota</taxon>
        <taxon>Metazoa</taxon>
        <taxon>Spiralia</taxon>
        <taxon>Lophotrochozoa</taxon>
        <taxon>Mollusca</taxon>
        <taxon>Bivalvia</taxon>
        <taxon>Autobranchia</taxon>
        <taxon>Heteroconchia</taxon>
        <taxon>Euheterodonta</taxon>
        <taxon>Imparidentia</taxon>
        <taxon>Neoheterodontei</taxon>
        <taxon>Myida</taxon>
        <taxon>Myoidea</taxon>
        <taxon>Myidae</taxon>
        <taxon>Mya</taxon>
    </lineage>
</organism>
<dbReference type="Proteomes" id="UP001164746">
    <property type="component" value="Chromosome 6"/>
</dbReference>
<keyword evidence="2" id="KW-0040">ANK repeat</keyword>
<dbReference type="SMART" id="SM00225">
    <property type="entry name" value="BTB"/>
    <property type="match status" value="2"/>
</dbReference>
<dbReference type="PANTHER" id="PTHR22872:SF2">
    <property type="entry name" value="INHIBITOR OF BRUTON TYROSINE KINASE"/>
    <property type="match status" value="1"/>
</dbReference>
<dbReference type="InterPro" id="IPR011333">
    <property type="entry name" value="SKP1/BTB/POZ_sf"/>
</dbReference>
<dbReference type="InterPro" id="IPR000210">
    <property type="entry name" value="BTB/POZ_dom"/>
</dbReference>
<dbReference type="PROSITE" id="PS50088">
    <property type="entry name" value="ANK_REPEAT"/>
    <property type="match status" value="1"/>
</dbReference>
<evidence type="ECO:0000256" key="2">
    <source>
        <dbReference type="PROSITE-ProRule" id="PRU00023"/>
    </source>
</evidence>
<dbReference type="PROSITE" id="PS50097">
    <property type="entry name" value="BTB"/>
    <property type="match status" value="2"/>
</dbReference>
<dbReference type="Pfam" id="PF00651">
    <property type="entry name" value="BTB"/>
    <property type="match status" value="2"/>
</dbReference>